<dbReference type="AlphaFoldDB" id="R7VF29"/>
<gene>
    <name evidence="1" type="ORF">CAPTEDRAFT_215244</name>
</gene>
<evidence type="ECO:0000313" key="3">
    <source>
        <dbReference type="Proteomes" id="UP000014760"/>
    </source>
</evidence>
<reference evidence="1 3" key="2">
    <citation type="journal article" date="2013" name="Nature">
        <title>Insights into bilaterian evolution from three spiralian genomes.</title>
        <authorList>
            <person name="Simakov O."/>
            <person name="Marletaz F."/>
            <person name="Cho S.J."/>
            <person name="Edsinger-Gonzales E."/>
            <person name="Havlak P."/>
            <person name="Hellsten U."/>
            <person name="Kuo D.H."/>
            <person name="Larsson T."/>
            <person name="Lv J."/>
            <person name="Arendt D."/>
            <person name="Savage R."/>
            <person name="Osoegawa K."/>
            <person name="de Jong P."/>
            <person name="Grimwood J."/>
            <person name="Chapman J.A."/>
            <person name="Shapiro H."/>
            <person name="Aerts A."/>
            <person name="Otillar R.P."/>
            <person name="Terry A.Y."/>
            <person name="Boore J.L."/>
            <person name="Grigoriev I.V."/>
            <person name="Lindberg D.R."/>
            <person name="Seaver E.C."/>
            <person name="Weisblat D.A."/>
            <person name="Putnam N.H."/>
            <person name="Rokhsar D.S."/>
        </authorList>
    </citation>
    <scope>NUCLEOTIDE SEQUENCE</scope>
    <source>
        <strain evidence="1 3">I ESC-2004</strain>
    </source>
</reference>
<dbReference type="Proteomes" id="UP000014760">
    <property type="component" value="Unassembled WGS sequence"/>
</dbReference>
<evidence type="ECO:0000313" key="1">
    <source>
        <dbReference type="EMBL" id="ELU17468.1"/>
    </source>
</evidence>
<dbReference type="EnsemblMetazoa" id="CapteT215244">
    <property type="protein sequence ID" value="CapteP215244"/>
    <property type="gene ID" value="CapteG215244"/>
</dbReference>
<dbReference type="OrthoDB" id="6508428at2759"/>
<reference evidence="2" key="3">
    <citation type="submission" date="2015-06" db="UniProtKB">
        <authorList>
            <consortium name="EnsemblMetazoa"/>
        </authorList>
    </citation>
    <scope>IDENTIFICATION</scope>
</reference>
<dbReference type="EMBL" id="AMQN01000560">
    <property type="status" value="NOT_ANNOTATED_CDS"/>
    <property type="molecule type" value="Genomic_DNA"/>
</dbReference>
<protein>
    <submittedName>
        <fullName evidence="1 2">Uncharacterized protein</fullName>
    </submittedName>
</protein>
<accession>R7VF29</accession>
<organism evidence="1">
    <name type="scientific">Capitella teleta</name>
    <name type="common">Polychaete worm</name>
    <dbReference type="NCBI Taxonomy" id="283909"/>
    <lineage>
        <taxon>Eukaryota</taxon>
        <taxon>Metazoa</taxon>
        <taxon>Spiralia</taxon>
        <taxon>Lophotrochozoa</taxon>
        <taxon>Annelida</taxon>
        <taxon>Polychaeta</taxon>
        <taxon>Sedentaria</taxon>
        <taxon>Scolecida</taxon>
        <taxon>Capitellidae</taxon>
        <taxon>Capitella</taxon>
    </lineage>
</organism>
<evidence type="ECO:0000313" key="2">
    <source>
        <dbReference type="EnsemblMetazoa" id="CapteP215244"/>
    </source>
</evidence>
<dbReference type="HOGENOM" id="CLU_2160754_0_0_1"/>
<keyword evidence="3" id="KW-1185">Reference proteome</keyword>
<dbReference type="EMBL" id="KB292506">
    <property type="protein sequence ID" value="ELU17468.1"/>
    <property type="molecule type" value="Genomic_DNA"/>
</dbReference>
<proteinExistence type="predicted"/>
<sequence length="111" mass="13108">MTKEKMNERVMEVGKEEWKRSLQSTELTRRYVVEKEAAKWESYAEGSVGARVRMLLRGNCLPLRTNSCVVWRYGEEERDCVCGERQRILAQATNKWWNSPVIKGLKYYDLT</sequence>
<reference evidence="3" key="1">
    <citation type="submission" date="2012-12" db="EMBL/GenBank/DDBJ databases">
        <authorList>
            <person name="Hellsten U."/>
            <person name="Grimwood J."/>
            <person name="Chapman J.A."/>
            <person name="Shapiro H."/>
            <person name="Aerts A."/>
            <person name="Otillar R.P."/>
            <person name="Terry A.Y."/>
            <person name="Boore J.L."/>
            <person name="Simakov O."/>
            <person name="Marletaz F."/>
            <person name="Cho S.-J."/>
            <person name="Edsinger-Gonzales E."/>
            <person name="Havlak P."/>
            <person name="Kuo D.-H."/>
            <person name="Larsson T."/>
            <person name="Lv J."/>
            <person name="Arendt D."/>
            <person name="Savage R."/>
            <person name="Osoegawa K."/>
            <person name="de Jong P."/>
            <person name="Lindberg D.R."/>
            <person name="Seaver E.C."/>
            <person name="Weisblat D.A."/>
            <person name="Putnam N.H."/>
            <person name="Grigoriev I.V."/>
            <person name="Rokhsar D.S."/>
        </authorList>
    </citation>
    <scope>NUCLEOTIDE SEQUENCE</scope>
    <source>
        <strain evidence="3">I ESC-2004</strain>
    </source>
</reference>
<name>R7VF29_CAPTE</name>